<dbReference type="EMBL" id="VSRR010011981">
    <property type="protein sequence ID" value="MPC53924.1"/>
    <property type="molecule type" value="Genomic_DNA"/>
</dbReference>
<keyword evidence="3" id="KW-1185">Reference proteome</keyword>
<gene>
    <name evidence="2" type="ORF">E2C01_047827</name>
</gene>
<feature type="region of interest" description="Disordered" evidence="1">
    <location>
        <begin position="186"/>
        <end position="210"/>
    </location>
</feature>
<proteinExistence type="predicted"/>
<comment type="caution">
    <text evidence="2">The sequence shown here is derived from an EMBL/GenBank/DDBJ whole genome shotgun (WGS) entry which is preliminary data.</text>
</comment>
<evidence type="ECO:0000313" key="2">
    <source>
        <dbReference type="EMBL" id="MPC53924.1"/>
    </source>
</evidence>
<feature type="region of interest" description="Disordered" evidence="1">
    <location>
        <begin position="108"/>
        <end position="137"/>
    </location>
</feature>
<evidence type="ECO:0000313" key="3">
    <source>
        <dbReference type="Proteomes" id="UP000324222"/>
    </source>
</evidence>
<dbReference type="Proteomes" id="UP000324222">
    <property type="component" value="Unassembled WGS sequence"/>
</dbReference>
<evidence type="ECO:0000256" key="1">
    <source>
        <dbReference type="SAM" id="MobiDB-lite"/>
    </source>
</evidence>
<accession>A0A5B7GBK4</accession>
<protein>
    <submittedName>
        <fullName evidence="2">Uncharacterized protein</fullName>
    </submittedName>
</protein>
<sequence length="257" mass="27695">MDMLGGERKDARLNILGCRYKRAVLGSSRTGDKDLSGISPTYRWSVSACLSCMMPRNSCCINAITIRAVYVASGRQISTFLQPRAVEAAMHQKKPHVRVEAEFENIKDVEPPTGTPPSGVPPTHHTHTSGRPSARPWRRPRLSLAHRPSAVAAAAHPASFSAGRGVLSLRNPLSTSSVEACKIGRQAGSGVVNSRRGRRLQGNEGPNRSAAPVVLKAPCMCVGLRCSRDLPVASPRPKLPRPRQATPPRPPRGSLWG</sequence>
<feature type="region of interest" description="Disordered" evidence="1">
    <location>
        <begin position="231"/>
        <end position="257"/>
    </location>
</feature>
<reference evidence="2 3" key="1">
    <citation type="submission" date="2019-05" db="EMBL/GenBank/DDBJ databases">
        <title>Another draft genome of Portunus trituberculatus and its Hox gene families provides insights of decapod evolution.</title>
        <authorList>
            <person name="Jeong J.-H."/>
            <person name="Song I."/>
            <person name="Kim S."/>
            <person name="Choi T."/>
            <person name="Kim D."/>
            <person name="Ryu S."/>
            <person name="Kim W."/>
        </authorList>
    </citation>
    <scope>NUCLEOTIDE SEQUENCE [LARGE SCALE GENOMIC DNA]</scope>
    <source>
        <tissue evidence="2">Muscle</tissue>
    </source>
</reference>
<name>A0A5B7GBK4_PORTR</name>
<organism evidence="2 3">
    <name type="scientific">Portunus trituberculatus</name>
    <name type="common">Swimming crab</name>
    <name type="synonym">Neptunus trituberculatus</name>
    <dbReference type="NCBI Taxonomy" id="210409"/>
    <lineage>
        <taxon>Eukaryota</taxon>
        <taxon>Metazoa</taxon>
        <taxon>Ecdysozoa</taxon>
        <taxon>Arthropoda</taxon>
        <taxon>Crustacea</taxon>
        <taxon>Multicrustacea</taxon>
        <taxon>Malacostraca</taxon>
        <taxon>Eumalacostraca</taxon>
        <taxon>Eucarida</taxon>
        <taxon>Decapoda</taxon>
        <taxon>Pleocyemata</taxon>
        <taxon>Brachyura</taxon>
        <taxon>Eubrachyura</taxon>
        <taxon>Portunoidea</taxon>
        <taxon>Portunidae</taxon>
        <taxon>Portuninae</taxon>
        <taxon>Portunus</taxon>
    </lineage>
</organism>
<dbReference type="AlphaFoldDB" id="A0A5B7GBK4"/>